<evidence type="ECO:0000256" key="2">
    <source>
        <dbReference type="ARBA" id="ARBA00022723"/>
    </source>
</evidence>
<protein>
    <submittedName>
        <fullName evidence="6">Quinone-modifying oxidoreductase subunit QmoA</fullName>
    </submittedName>
</protein>
<keyword evidence="7" id="KW-1185">Reference proteome</keyword>
<evidence type="ECO:0000256" key="1">
    <source>
        <dbReference type="ARBA" id="ARBA00022485"/>
    </source>
</evidence>
<keyword evidence="1" id="KW-0004">4Fe-4S</keyword>
<organism evidence="6 7">
    <name type="scientific">Desulfobaculum xiamenense</name>
    <dbReference type="NCBI Taxonomy" id="995050"/>
    <lineage>
        <taxon>Bacteria</taxon>
        <taxon>Pseudomonadati</taxon>
        <taxon>Thermodesulfobacteriota</taxon>
        <taxon>Desulfovibrionia</taxon>
        <taxon>Desulfovibrionales</taxon>
        <taxon>Desulfovibrionaceae</taxon>
        <taxon>Desulfobaculum</taxon>
    </lineage>
</organism>
<dbReference type="GO" id="GO:0046872">
    <property type="term" value="F:metal ion binding"/>
    <property type="evidence" value="ECO:0007669"/>
    <property type="project" value="UniProtKB-KW"/>
</dbReference>
<name>A0A846QUJ8_9BACT</name>
<keyword evidence="2" id="KW-0479">Metal-binding</keyword>
<dbReference type="InterPro" id="IPR036188">
    <property type="entry name" value="FAD/NAD-bd_sf"/>
</dbReference>
<dbReference type="Pfam" id="PF12831">
    <property type="entry name" value="FAD_oxidored"/>
    <property type="match status" value="1"/>
</dbReference>
<reference evidence="6 7" key="1">
    <citation type="submission" date="2020-03" db="EMBL/GenBank/DDBJ databases">
        <title>Genomic Encyclopedia of Type Strains, Phase IV (KMG-IV): sequencing the most valuable type-strain genomes for metagenomic binning, comparative biology and taxonomic classification.</title>
        <authorList>
            <person name="Goeker M."/>
        </authorList>
    </citation>
    <scope>NUCLEOTIDE SEQUENCE [LARGE SCALE GENOMIC DNA]</scope>
    <source>
        <strain evidence="6 7">DSM 24233</strain>
    </source>
</reference>
<keyword evidence="4" id="KW-0408">Iron</keyword>
<dbReference type="InterPro" id="IPR039650">
    <property type="entry name" value="HdrA-like"/>
</dbReference>
<evidence type="ECO:0000256" key="4">
    <source>
        <dbReference type="ARBA" id="ARBA00023004"/>
    </source>
</evidence>
<dbReference type="SUPFAM" id="SSF51905">
    <property type="entry name" value="FAD/NAD(P)-binding domain"/>
    <property type="match status" value="1"/>
</dbReference>
<evidence type="ECO:0000256" key="3">
    <source>
        <dbReference type="ARBA" id="ARBA00023002"/>
    </source>
</evidence>
<dbReference type="PRINTS" id="PR00368">
    <property type="entry name" value="FADPNR"/>
</dbReference>
<dbReference type="GO" id="GO:0051539">
    <property type="term" value="F:4 iron, 4 sulfur cluster binding"/>
    <property type="evidence" value="ECO:0007669"/>
    <property type="project" value="UniProtKB-KW"/>
</dbReference>
<evidence type="ECO:0000256" key="5">
    <source>
        <dbReference type="ARBA" id="ARBA00023014"/>
    </source>
</evidence>
<dbReference type="EMBL" id="JAATJA010000002">
    <property type="protein sequence ID" value="NJB68814.1"/>
    <property type="molecule type" value="Genomic_DNA"/>
</dbReference>
<dbReference type="RefSeq" id="WP_167941852.1">
    <property type="nucleotide sequence ID" value="NZ_JAATJA010000002.1"/>
</dbReference>
<keyword evidence="3" id="KW-0560">Oxidoreductase</keyword>
<dbReference type="PANTHER" id="PTHR43498">
    <property type="entry name" value="FERREDOXIN:COB-COM HETERODISULFIDE REDUCTASE SUBUNIT A"/>
    <property type="match status" value="1"/>
</dbReference>
<dbReference type="GO" id="GO:0016491">
    <property type="term" value="F:oxidoreductase activity"/>
    <property type="evidence" value="ECO:0007669"/>
    <property type="project" value="UniProtKB-KW"/>
</dbReference>
<proteinExistence type="predicted"/>
<comment type="caution">
    <text evidence="6">The sequence shown here is derived from an EMBL/GenBank/DDBJ whole genome shotgun (WGS) entry which is preliminary data.</text>
</comment>
<evidence type="ECO:0000313" key="6">
    <source>
        <dbReference type="EMBL" id="NJB68814.1"/>
    </source>
</evidence>
<sequence>MPNNSVLVVGGGFSGITAALEAAEVGHEVFLVEKTPFLGGRVSQLNKYFPKLCPPSCGLEIQFQRIKKNPLVKIFTLAEVVSVSGSKGDYTVTVKIKPRYTAPNSVDLSEAAGELTASTPSDFEFGIGKRKPLHMDMPFAYPSRYVLEKGECSKAELEELAEVDGINLEDEERTVDLSVGSIVVATGWKPYDMSKLTNLGAGQLVNCVSNMQMERMASASGPTGGQIVRPSDGKAPKRVAFVQCAGSRDENHLNYCSYICCMASLKQATYVREQHPDCQVTIFYIDLRTPDRYQKFRNRVLEDENIHTVKGKVADAVQGENGSVILTVEDAVAGTKSHETFDMVVLATGMQPTLSEEQLPFDVSVDEDGFAAGNEEKGIFVAGCAKKPLDVMKSAQSGTGAAMKAIQTVRGR</sequence>
<dbReference type="PANTHER" id="PTHR43498:SF1">
    <property type="entry name" value="COB--COM HETERODISULFIDE REDUCTASE IRON-SULFUR SUBUNIT A"/>
    <property type="match status" value="1"/>
</dbReference>
<keyword evidence="5" id="KW-0411">Iron-sulfur</keyword>
<dbReference type="Gene3D" id="3.50.50.60">
    <property type="entry name" value="FAD/NAD(P)-binding domain"/>
    <property type="match status" value="2"/>
</dbReference>
<dbReference type="AlphaFoldDB" id="A0A846QUJ8"/>
<dbReference type="Proteomes" id="UP000580856">
    <property type="component" value="Unassembled WGS sequence"/>
</dbReference>
<evidence type="ECO:0000313" key="7">
    <source>
        <dbReference type="Proteomes" id="UP000580856"/>
    </source>
</evidence>
<gene>
    <name evidence="6" type="ORF">GGQ74_002487</name>
</gene>
<accession>A0A846QUJ8</accession>